<protein>
    <recommendedName>
        <fullName evidence="3">Nose resistant-to-fluoxetine protein N-terminal domain-containing protein</fullName>
    </recommendedName>
</protein>
<keyword evidence="1" id="KW-0472">Membrane</keyword>
<dbReference type="Pfam" id="PF01757">
    <property type="entry name" value="Acyl_transf_3"/>
    <property type="match status" value="1"/>
</dbReference>
<dbReference type="InterPro" id="IPR006621">
    <property type="entry name" value="Nose-resist-to-fluoxetine_N"/>
</dbReference>
<feature type="transmembrane region" description="Helical" evidence="1">
    <location>
        <begin position="561"/>
        <end position="586"/>
    </location>
</feature>
<feature type="transmembrane region" description="Helical" evidence="1">
    <location>
        <begin position="413"/>
        <end position="435"/>
    </location>
</feature>
<dbReference type="InterPro" id="IPR052728">
    <property type="entry name" value="O2_lipid_transport_reg"/>
</dbReference>
<accession>A0A8S1CSY6</accession>
<gene>
    <name evidence="4" type="ORF">CLODIP_2_CD08366</name>
</gene>
<feature type="transmembrane region" description="Helical" evidence="1">
    <location>
        <begin position="532"/>
        <end position="549"/>
    </location>
</feature>
<feature type="transmembrane region" description="Helical" evidence="1">
    <location>
        <begin position="320"/>
        <end position="340"/>
    </location>
</feature>
<dbReference type="PANTHER" id="PTHR11161">
    <property type="entry name" value="O-ACYLTRANSFERASE"/>
    <property type="match status" value="1"/>
</dbReference>
<feature type="chain" id="PRO_5035902777" description="Nose resistant-to-fluoxetine protein N-terminal domain-containing protein" evidence="2">
    <location>
        <begin position="21"/>
        <end position="643"/>
    </location>
</feature>
<evidence type="ECO:0000256" key="2">
    <source>
        <dbReference type="SAM" id="SignalP"/>
    </source>
</evidence>
<feature type="transmembrane region" description="Helical" evidence="1">
    <location>
        <begin position="489"/>
        <end position="512"/>
    </location>
</feature>
<feature type="transmembrane region" description="Helical" evidence="1">
    <location>
        <begin position="279"/>
        <end position="300"/>
    </location>
</feature>
<dbReference type="SMART" id="SM00703">
    <property type="entry name" value="NRF"/>
    <property type="match status" value="1"/>
</dbReference>
<feature type="domain" description="Nose resistant-to-fluoxetine protein N-terminal" evidence="3">
    <location>
        <begin position="24"/>
        <end position="162"/>
    </location>
</feature>
<dbReference type="Proteomes" id="UP000494165">
    <property type="component" value="Unassembled WGS sequence"/>
</dbReference>
<dbReference type="GO" id="GO:0016747">
    <property type="term" value="F:acyltransferase activity, transferring groups other than amino-acyl groups"/>
    <property type="evidence" value="ECO:0007669"/>
    <property type="project" value="InterPro"/>
</dbReference>
<evidence type="ECO:0000259" key="3">
    <source>
        <dbReference type="SMART" id="SM00703"/>
    </source>
</evidence>
<name>A0A8S1CSY6_9INSE</name>
<reference evidence="4 5" key="1">
    <citation type="submission" date="2020-04" db="EMBL/GenBank/DDBJ databases">
        <authorList>
            <person name="Alioto T."/>
            <person name="Alioto T."/>
            <person name="Gomez Garrido J."/>
        </authorList>
    </citation>
    <scope>NUCLEOTIDE SEQUENCE [LARGE SCALE GENOMIC DNA]</scope>
</reference>
<evidence type="ECO:0000256" key="1">
    <source>
        <dbReference type="SAM" id="Phobius"/>
    </source>
</evidence>
<keyword evidence="2" id="KW-0732">Signal</keyword>
<comment type="caution">
    <text evidence="4">The sequence shown here is derived from an EMBL/GenBank/DDBJ whole genome shotgun (WGS) entry which is preliminary data.</text>
</comment>
<keyword evidence="5" id="KW-1185">Reference proteome</keyword>
<dbReference type="AlphaFoldDB" id="A0A8S1CSY6"/>
<organism evidence="4 5">
    <name type="scientific">Cloeon dipterum</name>
    <dbReference type="NCBI Taxonomy" id="197152"/>
    <lineage>
        <taxon>Eukaryota</taxon>
        <taxon>Metazoa</taxon>
        <taxon>Ecdysozoa</taxon>
        <taxon>Arthropoda</taxon>
        <taxon>Hexapoda</taxon>
        <taxon>Insecta</taxon>
        <taxon>Pterygota</taxon>
        <taxon>Palaeoptera</taxon>
        <taxon>Ephemeroptera</taxon>
        <taxon>Pisciforma</taxon>
        <taxon>Baetidae</taxon>
        <taxon>Cloeon</taxon>
    </lineage>
</organism>
<proteinExistence type="predicted"/>
<dbReference type="OrthoDB" id="118951at2759"/>
<sequence>MGNLKVLLCLNLVLFPLSWAQVLTPPCAADVGRTLIEAAGGEEWALRMIDATSKFPDGILVGNVVSFGHWDECVQVSSGNGIEGKYCRVSATYENTEFFDKLELEKITKMRSMRAAPAGTALVLKFGLCLPQSCTTDDFVIVAEQLLPVLDNATQLSVTVNHRECNTQESVNLPIDGGTIAATVVFSMLIALVVVATILEHFNKGGTVVKALSMKTTYNDLVRVREGSFDSVNGLKVLSMLWIMVGHRYDLGALSTASSNIALAIDMTQNPLFQLLSNVGYLAVDSFYQIGGFLLAFGFFRDMKRGATFDAFKFYLYRYIRITAPLSIMIVFYVTILRYIGEGPEWYRMVYLRFIHPCETYWWAAITYVNNYVGGLEQCVEQTWYTSLDMQMAWLSPLLLLPMHYSPRAGKQLAFLVAALSCAIPAAITYINNYPWGPNNVNYDHYSPLIFTYEVYLPTHTRCSPYIAGVILGYIMANTPRKMYFNWKTVALGWILCAGIMLSVVFLFAITLKYDYVYEPIAAMIYGGFHRFAWAVGLCWIIFACSKGIGGPVNAILSWRLFNILAPVIYGVFLVHFMVIAVQAGSKRHPDTLEYYDVIHKFLGDIPFSFIGGAALYFVVEAPVMVFMRIIFKKQRPARPASK</sequence>
<evidence type="ECO:0000313" key="4">
    <source>
        <dbReference type="EMBL" id="CAB3370987.1"/>
    </source>
</evidence>
<feature type="transmembrane region" description="Helical" evidence="1">
    <location>
        <begin position="180"/>
        <end position="199"/>
    </location>
</feature>
<evidence type="ECO:0000313" key="5">
    <source>
        <dbReference type="Proteomes" id="UP000494165"/>
    </source>
</evidence>
<dbReference type="InterPro" id="IPR002656">
    <property type="entry name" value="Acyl_transf_3_dom"/>
</dbReference>
<keyword evidence="1" id="KW-0812">Transmembrane</keyword>
<dbReference type="PANTHER" id="PTHR11161:SF0">
    <property type="entry name" value="O-ACYLTRANSFERASE LIKE PROTEIN"/>
    <property type="match status" value="1"/>
</dbReference>
<dbReference type="EMBL" id="CADEPI010000057">
    <property type="protein sequence ID" value="CAB3370987.1"/>
    <property type="molecule type" value="Genomic_DNA"/>
</dbReference>
<feature type="transmembrane region" description="Helical" evidence="1">
    <location>
        <begin position="606"/>
        <end position="632"/>
    </location>
</feature>
<feature type="transmembrane region" description="Helical" evidence="1">
    <location>
        <begin position="455"/>
        <end position="477"/>
    </location>
</feature>
<keyword evidence="1" id="KW-1133">Transmembrane helix</keyword>
<dbReference type="Pfam" id="PF20146">
    <property type="entry name" value="NRF"/>
    <property type="match status" value="1"/>
</dbReference>
<feature type="signal peptide" evidence="2">
    <location>
        <begin position="1"/>
        <end position="20"/>
    </location>
</feature>